<proteinExistence type="predicted"/>
<sequence length="268" mass="30335">MPEWFSNIIVSVLGAGVWSALVLGAKAYYERSGALAGIWYQVTYYADDPAMRKIPWSVELLRVRHHRRTISGHIWRVHNPYFDRKWSFVGRYSDGCMDGTYWSVKGGGGRGSLHLWRVSDNNLRGRFVESQLVHDGPDMSIVYLEAPLEWIRLGSHEEKRVVPWLELDKTDQMEPYVPKYMIRTLRQGVARCFGEGQAQEANNWRKRLLEGLGYARALVDLTGPLAMEEEKQRRAAPAAPATGSPGELMTPEQPSRPASDSDSGEGRS</sequence>
<evidence type="ECO:0000313" key="3">
    <source>
        <dbReference type="Proteomes" id="UP000236732"/>
    </source>
</evidence>
<feature type="region of interest" description="Disordered" evidence="1">
    <location>
        <begin position="228"/>
        <end position="268"/>
    </location>
</feature>
<keyword evidence="3" id="KW-1185">Reference proteome</keyword>
<accession>A0A1H6EUK6</accession>
<evidence type="ECO:0000313" key="2">
    <source>
        <dbReference type="EMBL" id="SEH01557.1"/>
    </source>
</evidence>
<dbReference type="Proteomes" id="UP000236732">
    <property type="component" value="Unassembled WGS sequence"/>
</dbReference>
<reference evidence="2 3" key="1">
    <citation type="submission" date="2016-10" db="EMBL/GenBank/DDBJ databases">
        <authorList>
            <person name="de Groot N.N."/>
        </authorList>
    </citation>
    <scope>NUCLEOTIDE SEQUENCE [LARGE SCALE GENOMIC DNA]</scope>
    <source>
        <strain evidence="2 3">CGMCC 4.7037</strain>
    </source>
</reference>
<name>A0A1H6EUK6_9ACTN</name>
<protein>
    <submittedName>
        <fullName evidence="2">Uncharacterized protein</fullName>
    </submittedName>
</protein>
<dbReference type="AlphaFoldDB" id="A0A1H6EUK6"/>
<evidence type="ECO:0000256" key="1">
    <source>
        <dbReference type="SAM" id="MobiDB-lite"/>
    </source>
</evidence>
<feature type="compositionally biased region" description="Polar residues" evidence="1">
    <location>
        <begin position="252"/>
        <end position="261"/>
    </location>
</feature>
<dbReference type="EMBL" id="FNVT01000021">
    <property type="protein sequence ID" value="SEH01557.1"/>
    <property type="molecule type" value="Genomic_DNA"/>
</dbReference>
<organism evidence="2 3">
    <name type="scientific">Nonomuraea solani</name>
    <dbReference type="NCBI Taxonomy" id="1144553"/>
    <lineage>
        <taxon>Bacteria</taxon>
        <taxon>Bacillati</taxon>
        <taxon>Actinomycetota</taxon>
        <taxon>Actinomycetes</taxon>
        <taxon>Streptosporangiales</taxon>
        <taxon>Streptosporangiaceae</taxon>
        <taxon>Nonomuraea</taxon>
    </lineage>
</organism>
<gene>
    <name evidence="2" type="ORF">SAMN05444920_1215</name>
</gene>